<dbReference type="EMBL" id="CP093442">
    <property type="protein sequence ID" value="UOF01072.1"/>
    <property type="molecule type" value="Genomic_DNA"/>
</dbReference>
<proteinExistence type="predicted"/>
<dbReference type="RefSeq" id="WP_243537324.1">
    <property type="nucleotide sequence ID" value="NZ_CP093442.1"/>
</dbReference>
<evidence type="ECO:0000256" key="1">
    <source>
        <dbReference type="SAM" id="SignalP"/>
    </source>
</evidence>
<evidence type="ECO:0000313" key="3">
    <source>
        <dbReference type="Proteomes" id="UP000830116"/>
    </source>
</evidence>
<reference evidence="2" key="1">
    <citation type="submission" date="2022-03" db="EMBL/GenBank/DDBJ databases">
        <title>Genome Identification and Characterization of new species Bdellovibrio reynosense LBG001 sp. nov. from a Mexico soil sample.</title>
        <authorList>
            <person name="Camilli A."/>
            <person name="Ajao Y."/>
            <person name="Guo X."/>
        </authorList>
    </citation>
    <scope>NUCLEOTIDE SEQUENCE</scope>
    <source>
        <strain evidence="2">LBG001</strain>
    </source>
</reference>
<sequence length="355" mass="39948">MRFGLFLIFVLSSVIARADLTGAARYEYIRGSEEELAHRLLVKSKLNSNLGPFGIFIEGFGEVEGNEDQAFIRRSPTKGYLQEAYLEFKLESFYVRVGRQALRWSESWTLPSLDVWTGRRFNRLFFDPLADQLTHPTGATFTYAADTFSLELAGIGEVAETTYPIPLPQVENEKNTSFGARAKWTLGGFGFSAMSAQVLQKNTFGATANYAFETAVPKIELGRTVNSSILSPFVKYSDYQTVGCDIFLGNWILLPQISMFKADSSSEIFEEQTSYYLSAQWNPNRHDIQVQVFTNTTTEDSFGSISYGYNWTDYFTILGFVQNYSGQSGLYKIYEEITGGPVFGLRMELSGNLAF</sequence>
<gene>
    <name evidence="2" type="ORF">MNR06_15330</name>
</gene>
<dbReference type="Proteomes" id="UP000830116">
    <property type="component" value="Chromosome"/>
</dbReference>
<accession>A0ABY4C7W0</accession>
<evidence type="ECO:0000313" key="2">
    <source>
        <dbReference type="EMBL" id="UOF01072.1"/>
    </source>
</evidence>
<name>A0ABY4C7W0_9BACT</name>
<keyword evidence="1" id="KW-0732">Signal</keyword>
<feature type="chain" id="PRO_5045503736" evidence="1">
    <location>
        <begin position="19"/>
        <end position="355"/>
    </location>
</feature>
<keyword evidence="3" id="KW-1185">Reference proteome</keyword>
<feature type="signal peptide" evidence="1">
    <location>
        <begin position="1"/>
        <end position="18"/>
    </location>
</feature>
<dbReference type="SUPFAM" id="SSF56935">
    <property type="entry name" value="Porins"/>
    <property type="match status" value="1"/>
</dbReference>
<organism evidence="2 3">
    <name type="scientific">Bdellovibrio reynosensis</name>
    <dbReference type="NCBI Taxonomy" id="2835041"/>
    <lineage>
        <taxon>Bacteria</taxon>
        <taxon>Pseudomonadati</taxon>
        <taxon>Bdellovibrionota</taxon>
        <taxon>Bdellovibrionia</taxon>
        <taxon>Bdellovibrionales</taxon>
        <taxon>Pseudobdellovibrionaceae</taxon>
        <taxon>Bdellovibrio</taxon>
    </lineage>
</organism>
<protein>
    <submittedName>
        <fullName evidence="2">Alginate export family protein</fullName>
    </submittedName>
</protein>